<dbReference type="InterPro" id="IPR023203">
    <property type="entry name" value="TTHA0068_sf"/>
</dbReference>
<evidence type="ECO:0000313" key="1">
    <source>
        <dbReference type="EMBL" id="SVC87789.1"/>
    </source>
</evidence>
<dbReference type="InterPro" id="IPR005500">
    <property type="entry name" value="DUF309"/>
</dbReference>
<dbReference type="Pfam" id="PF03745">
    <property type="entry name" value="DUF309"/>
    <property type="match status" value="1"/>
</dbReference>
<dbReference type="SUPFAM" id="SSF140663">
    <property type="entry name" value="TTHA0068-like"/>
    <property type="match status" value="1"/>
</dbReference>
<reference evidence="1" key="1">
    <citation type="submission" date="2018-05" db="EMBL/GenBank/DDBJ databases">
        <authorList>
            <person name="Lanie J.A."/>
            <person name="Ng W.-L."/>
            <person name="Kazmierczak K.M."/>
            <person name="Andrzejewski T.M."/>
            <person name="Davidsen T.M."/>
            <person name="Wayne K.J."/>
            <person name="Tettelin H."/>
            <person name="Glass J.I."/>
            <person name="Rusch D."/>
            <person name="Podicherti R."/>
            <person name="Tsui H.-C.T."/>
            <person name="Winkler M.E."/>
        </authorList>
    </citation>
    <scope>NUCLEOTIDE SEQUENCE</scope>
</reference>
<organism evidence="1">
    <name type="scientific">marine metagenome</name>
    <dbReference type="NCBI Taxonomy" id="408172"/>
    <lineage>
        <taxon>unclassified sequences</taxon>
        <taxon>metagenomes</taxon>
        <taxon>ecological metagenomes</taxon>
    </lineage>
</organism>
<evidence type="ECO:0008006" key="2">
    <source>
        <dbReference type="Google" id="ProtNLM"/>
    </source>
</evidence>
<protein>
    <recommendedName>
        <fullName evidence="2">DUF309 domain-containing protein</fullName>
    </recommendedName>
</protein>
<dbReference type="EMBL" id="UINC01116210">
    <property type="protein sequence ID" value="SVC87789.1"/>
    <property type="molecule type" value="Genomic_DNA"/>
</dbReference>
<feature type="non-terminal residue" evidence="1">
    <location>
        <position position="79"/>
    </location>
</feature>
<proteinExistence type="predicted"/>
<sequence>MMLFDEGKNLFNQEKIHEAHLTWEKIWKHGDKDARKNIKGFIQLSGSLLNQSYGKQKAAEYLMEIAKNNIMESEMFSNK</sequence>
<dbReference type="Gene3D" id="1.10.3450.10">
    <property type="entry name" value="TTHA0068-like"/>
    <property type="match status" value="1"/>
</dbReference>
<name>A0A382QQI8_9ZZZZ</name>
<gene>
    <name evidence="1" type="ORF">METZ01_LOCUS340643</name>
</gene>
<accession>A0A382QQI8</accession>
<dbReference type="AlphaFoldDB" id="A0A382QQI8"/>